<proteinExistence type="predicted"/>
<evidence type="ECO:0000256" key="8">
    <source>
        <dbReference type="ARBA" id="ARBA00023136"/>
    </source>
</evidence>
<dbReference type="Gene3D" id="3.40.50.300">
    <property type="entry name" value="P-loop containing nucleotide triphosphate hydrolases"/>
    <property type="match status" value="2"/>
</dbReference>
<dbReference type="GO" id="GO:0016887">
    <property type="term" value="F:ATP hydrolysis activity"/>
    <property type="evidence" value="ECO:0007669"/>
    <property type="project" value="InterPro"/>
</dbReference>
<keyword evidence="6 10" id="KW-0067">ATP-binding</keyword>
<dbReference type="PROSITE" id="PS50893">
    <property type="entry name" value="ABC_TRANSPORTER_2"/>
    <property type="match status" value="2"/>
</dbReference>
<keyword evidence="7" id="KW-1278">Translocase</keyword>
<dbReference type="InterPro" id="IPR050107">
    <property type="entry name" value="ABC_carbohydrate_import_ATPase"/>
</dbReference>
<dbReference type="PROSITE" id="PS00211">
    <property type="entry name" value="ABC_TRANSPORTER_1"/>
    <property type="match status" value="1"/>
</dbReference>
<comment type="caution">
    <text evidence="10">The sequence shown here is derived from an EMBL/GenBank/DDBJ whole genome shotgun (WGS) entry which is preliminary data.</text>
</comment>
<dbReference type="CDD" id="cd03216">
    <property type="entry name" value="ABC_Carb_Monos_I"/>
    <property type="match status" value="1"/>
</dbReference>
<dbReference type="FunFam" id="3.40.50.300:FF:000127">
    <property type="entry name" value="Ribose import ATP-binding protein RbsA"/>
    <property type="match status" value="1"/>
</dbReference>
<dbReference type="PANTHER" id="PTHR43790:SF9">
    <property type="entry name" value="GALACTOFURANOSE TRANSPORTER ATP-BINDING PROTEIN YTFR"/>
    <property type="match status" value="1"/>
</dbReference>
<dbReference type="Pfam" id="PF00005">
    <property type="entry name" value="ABC_tran"/>
    <property type="match status" value="2"/>
</dbReference>
<dbReference type="InterPro" id="IPR017871">
    <property type="entry name" value="ABC_transporter-like_CS"/>
</dbReference>
<evidence type="ECO:0000256" key="4">
    <source>
        <dbReference type="ARBA" id="ARBA00022737"/>
    </source>
</evidence>
<dbReference type="EMBL" id="BONU01000044">
    <property type="protein sequence ID" value="GIG76102.1"/>
    <property type="molecule type" value="Genomic_DNA"/>
</dbReference>
<name>A0A8J3LQG7_9ACTN</name>
<comment type="subcellular location">
    <subcellularLocation>
        <location evidence="1">Cell membrane</location>
        <topology evidence="1">Peripheral membrane protein</topology>
    </subcellularLocation>
</comment>
<dbReference type="SUPFAM" id="SSF52540">
    <property type="entry name" value="P-loop containing nucleoside triphosphate hydrolases"/>
    <property type="match status" value="2"/>
</dbReference>
<evidence type="ECO:0000259" key="9">
    <source>
        <dbReference type="PROSITE" id="PS50893"/>
    </source>
</evidence>
<gene>
    <name evidence="10" type="primary">rbsA2_3</name>
    <name evidence="10" type="ORF">Pfl04_45060</name>
</gene>
<dbReference type="Proteomes" id="UP000653674">
    <property type="component" value="Unassembled WGS sequence"/>
</dbReference>
<sequence>MTALLRVESLTKQFPGVLALDNVSLDVDAGEVHVLLGENGAGKSTLIKMLAGLYLPSSGRILLGGEEMSFAAPRDARAAGISTVFQELSLVPTLTVAENLFLGRLPSARGIVARRRLRDMARAALDRIGADIPLGAKVSSLPRSAQQLVEIAKGLLGEARLLILDEPTASLGDRESERLLELVRTLSGQGLGIIYITHRMREISQIGHRVTVLRDGRLIDTVPADTGEDRLVELMTGRALEDLYPSLPRTPGAELLTLHDVTGPELHGISLSVRAGEIVGVAGLLGSGKSSVGRTCFGLDPLHSGRIEVQGKPLKQLAPAAAITRGIVYYPSDRRHQGLALCRPLFANITLGSLRHAKASTFGLVNRRRERSVATSYVERLSIRPGDIGRRTELFSGGNQQKAVLARGLIHGTQVHIFDEPTVGIDVSAKADVYRVMSELAAAGKAVLLISSDLPEVLGMSDRVYVLHEGHVVSHLTGDEITESAVLSTFFGEASTTTPGGPSA</sequence>
<evidence type="ECO:0000256" key="7">
    <source>
        <dbReference type="ARBA" id="ARBA00022967"/>
    </source>
</evidence>
<feature type="domain" description="ABC transporter" evidence="9">
    <location>
        <begin position="5"/>
        <end position="240"/>
    </location>
</feature>
<evidence type="ECO:0000256" key="3">
    <source>
        <dbReference type="ARBA" id="ARBA00022475"/>
    </source>
</evidence>
<dbReference type="GO" id="GO:0005886">
    <property type="term" value="C:plasma membrane"/>
    <property type="evidence" value="ECO:0007669"/>
    <property type="project" value="UniProtKB-SubCell"/>
</dbReference>
<evidence type="ECO:0000313" key="11">
    <source>
        <dbReference type="Proteomes" id="UP000653674"/>
    </source>
</evidence>
<organism evidence="10 11">
    <name type="scientific">Planosporangium flavigriseum</name>
    <dbReference type="NCBI Taxonomy" id="373681"/>
    <lineage>
        <taxon>Bacteria</taxon>
        <taxon>Bacillati</taxon>
        <taxon>Actinomycetota</taxon>
        <taxon>Actinomycetes</taxon>
        <taxon>Micromonosporales</taxon>
        <taxon>Micromonosporaceae</taxon>
        <taxon>Planosporangium</taxon>
    </lineage>
</organism>
<dbReference type="PANTHER" id="PTHR43790">
    <property type="entry name" value="CARBOHYDRATE TRANSPORT ATP-BINDING PROTEIN MG119-RELATED"/>
    <property type="match status" value="1"/>
</dbReference>
<dbReference type="InterPro" id="IPR027417">
    <property type="entry name" value="P-loop_NTPase"/>
</dbReference>
<dbReference type="CDD" id="cd03215">
    <property type="entry name" value="ABC_Carb_Monos_II"/>
    <property type="match status" value="1"/>
</dbReference>
<dbReference type="GO" id="GO:0005524">
    <property type="term" value="F:ATP binding"/>
    <property type="evidence" value="ECO:0007669"/>
    <property type="project" value="UniProtKB-KW"/>
</dbReference>
<feature type="domain" description="ABC transporter" evidence="9">
    <location>
        <begin position="238"/>
        <end position="494"/>
    </location>
</feature>
<keyword evidence="11" id="KW-1185">Reference proteome</keyword>
<keyword evidence="5" id="KW-0547">Nucleotide-binding</keyword>
<dbReference type="InterPro" id="IPR003593">
    <property type="entry name" value="AAA+_ATPase"/>
</dbReference>
<reference evidence="10" key="1">
    <citation type="submission" date="2021-01" db="EMBL/GenBank/DDBJ databases">
        <title>Whole genome shotgun sequence of Planosporangium flavigriseum NBRC 105377.</title>
        <authorList>
            <person name="Komaki H."/>
            <person name="Tamura T."/>
        </authorList>
    </citation>
    <scope>NUCLEOTIDE SEQUENCE</scope>
    <source>
        <strain evidence="10">NBRC 105377</strain>
    </source>
</reference>
<evidence type="ECO:0000313" key="10">
    <source>
        <dbReference type="EMBL" id="GIG76102.1"/>
    </source>
</evidence>
<evidence type="ECO:0000256" key="5">
    <source>
        <dbReference type="ARBA" id="ARBA00022741"/>
    </source>
</evidence>
<keyword evidence="3" id="KW-1003">Cell membrane</keyword>
<evidence type="ECO:0000256" key="2">
    <source>
        <dbReference type="ARBA" id="ARBA00022448"/>
    </source>
</evidence>
<dbReference type="SMART" id="SM00382">
    <property type="entry name" value="AAA"/>
    <property type="match status" value="2"/>
</dbReference>
<accession>A0A8J3LQG7</accession>
<keyword evidence="2" id="KW-0813">Transport</keyword>
<evidence type="ECO:0000256" key="6">
    <source>
        <dbReference type="ARBA" id="ARBA00022840"/>
    </source>
</evidence>
<keyword evidence="8" id="KW-0472">Membrane</keyword>
<protein>
    <submittedName>
        <fullName evidence="10">Sugar ABC transporter ATP-binding protein</fullName>
    </submittedName>
</protein>
<dbReference type="AlphaFoldDB" id="A0A8J3LQG7"/>
<dbReference type="InterPro" id="IPR003439">
    <property type="entry name" value="ABC_transporter-like_ATP-bd"/>
</dbReference>
<keyword evidence="4" id="KW-0677">Repeat</keyword>
<dbReference type="RefSeq" id="WP_168077866.1">
    <property type="nucleotide sequence ID" value="NZ_BAAAQJ010000030.1"/>
</dbReference>
<evidence type="ECO:0000256" key="1">
    <source>
        <dbReference type="ARBA" id="ARBA00004202"/>
    </source>
</evidence>